<evidence type="ECO:0000256" key="8">
    <source>
        <dbReference type="ARBA" id="ARBA00022643"/>
    </source>
</evidence>
<keyword evidence="9" id="KW-0547">Nucleotide-binding</keyword>
<keyword evidence="8 17" id="KW-0288">FMN</keyword>
<sequence length="885" mass="96405">MALNPRVKTHAQIMSTANKKKEKTHWKRNHEKSCDSCVDLENNFDDIKHTTLSERGALREALRCLKCVDAPCQKSCPTNLDIKSFITSISNKNYYGSARAILSDNPLGLTCGMVCPTSELCVGAATCLLLRRDPLISEGCSSLLPSKMGIPQIRNPELPPANEMPEIYHAPIALIGCGPASISCGSFLARLGYDNITIFEKQKWIGGLSTAEIPQFRLPYEVVQFEIDLMKDLGVKVICEKGLGVDGMTLTSLKEEGFKAVFIGIGLPQANKAKIFQDLTMDQGFFTSKDFLPMVATASKKGMCQCRSSLPELRGVVIVLGAGDTAFDCATSALRCGARRVFVIMKNGRVAGLQLCRTEQTEEGDWLEDEEQIVRLKADYIISAFGSMLNEPQVKEAMAPVKMTRWGTPEVNTDTMQTSEPWVFAGGDIAGLANTTSQHGHSVDPVPKLPLFYSAIDQVDISVEVCGIHFPNPFGLASAPPTTSTAMIRRAFQQGWGFALTKTFGLNKDLVTNVSPRIVRGTTSGHMFGPGQGSFLNIELISEKTAAYWCQSVAELKKDFPNNVVISSIMCSYNKEDWTEIAIMAEASGADALELNLSCPHGMGERGMGLACGQDPVMVRNICHWVRGADGVTATNTVSGMMGLKADASPWPAVGKGKRTTPIALRAVSAIARALPGFPILATGGIDSAESGLQFLHAGASVLQVCSAVQNQDFTVIEDYCVGLKALLYLKSLELRDWDGQSPPTERHQKGNQFPDWKNWWDSLPSFGPYLQQRTDVIADYKKKIRNTGPEVIETDIRQVNSSKKPVPAVKDVIARALRHIGTYQDLSNMEQVQAVIDEEMCINCGNCTGCTLCLSVCPIIDCIKMVTMAKPYKPKRGVPVSPVC</sequence>
<evidence type="ECO:0000256" key="14">
    <source>
        <dbReference type="ARBA" id="ARBA00032722"/>
    </source>
</evidence>
<evidence type="ECO:0000256" key="10">
    <source>
        <dbReference type="ARBA" id="ARBA00022827"/>
    </source>
</evidence>
<keyword evidence="17" id="KW-0408">Iron</keyword>
<comment type="cofactor">
    <cofactor evidence="17">
        <name>[4Fe-4S] cluster</name>
        <dbReference type="ChEBI" id="CHEBI:49883"/>
    </cofactor>
    <text evidence="17">Binds 4 [4Fe-4S] clusters. Contains approximately 16 iron atoms per subunit.</text>
</comment>
<keyword evidence="12 17" id="KW-0560">Oxidoreductase</keyword>
<comment type="catalytic activity">
    <reaction evidence="16">
        <text>5,6-dihydrothymine + NADP(+) = thymine + NADPH + H(+)</text>
        <dbReference type="Rhea" id="RHEA:58284"/>
        <dbReference type="ChEBI" id="CHEBI:15378"/>
        <dbReference type="ChEBI" id="CHEBI:17821"/>
        <dbReference type="ChEBI" id="CHEBI:27468"/>
        <dbReference type="ChEBI" id="CHEBI:57783"/>
        <dbReference type="ChEBI" id="CHEBI:58349"/>
        <dbReference type="EC" id="1.3.1.2"/>
    </reaction>
    <physiologicalReaction direction="right-to-left" evidence="16">
        <dbReference type="Rhea" id="RHEA:58286"/>
    </physiologicalReaction>
</comment>
<dbReference type="InterPro" id="IPR017896">
    <property type="entry name" value="4Fe4S_Fe-S-bd"/>
</dbReference>
<dbReference type="SUPFAM" id="SSF54862">
    <property type="entry name" value="4Fe-4S ferredoxins"/>
    <property type="match status" value="1"/>
</dbReference>
<comment type="catalytic activity">
    <reaction evidence="15">
        <text>5,6-dihydrouracil + NADP(+) = uracil + NADPH + H(+)</text>
        <dbReference type="Rhea" id="RHEA:18093"/>
        <dbReference type="ChEBI" id="CHEBI:15378"/>
        <dbReference type="ChEBI" id="CHEBI:15901"/>
        <dbReference type="ChEBI" id="CHEBI:17568"/>
        <dbReference type="ChEBI" id="CHEBI:57783"/>
        <dbReference type="ChEBI" id="CHEBI:58349"/>
        <dbReference type="EC" id="1.3.1.2"/>
    </reaction>
    <physiologicalReaction direction="right-to-left" evidence="15">
        <dbReference type="Rhea" id="RHEA:18095"/>
    </physiologicalReaction>
</comment>
<dbReference type="GO" id="GO:0005829">
    <property type="term" value="C:cytosol"/>
    <property type="evidence" value="ECO:0007669"/>
    <property type="project" value="TreeGrafter"/>
</dbReference>
<dbReference type="PROSITE" id="PS51379">
    <property type="entry name" value="4FE4S_FER_2"/>
    <property type="match status" value="1"/>
</dbReference>
<dbReference type="PROSITE" id="PS00198">
    <property type="entry name" value="4FE4S_FER_1"/>
    <property type="match status" value="1"/>
</dbReference>
<dbReference type="PRINTS" id="PR00419">
    <property type="entry name" value="ADXRDTASE"/>
</dbReference>
<keyword evidence="7 17" id="KW-0285">Flavoprotein</keyword>
<dbReference type="Gene3D" id="1.10.1060.10">
    <property type="entry name" value="Alpha-helical ferredoxin"/>
    <property type="match status" value="1"/>
</dbReference>
<evidence type="ECO:0000256" key="2">
    <source>
        <dbReference type="ARBA" id="ARBA00001974"/>
    </source>
</evidence>
<keyword evidence="17" id="KW-0479">Metal-binding</keyword>
<dbReference type="SUPFAM" id="SSF46548">
    <property type="entry name" value="alpha-helical ferredoxin"/>
    <property type="match status" value="1"/>
</dbReference>
<dbReference type="Proteomes" id="UP000518266">
    <property type="component" value="Unassembled WGS sequence"/>
</dbReference>
<evidence type="ECO:0000256" key="17">
    <source>
        <dbReference type="RuleBase" id="RU364041"/>
    </source>
</evidence>
<evidence type="ECO:0000256" key="9">
    <source>
        <dbReference type="ARBA" id="ARBA00022741"/>
    </source>
</evidence>
<dbReference type="GO" id="GO:0006210">
    <property type="term" value="P:thymine catabolic process"/>
    <property type="evidence" value="ECO:0007669"/>
    <property type="project" value="TreeGrafter"/>
</dbReference>
<dbReference type="EMBL" id="JAAKFY010000004">
    <property type="protein sequence ID" value="KAF3858862.1"/>
    <property type="molecule type" value="Genomic_DNA"/>
</dbReference>
<dbReference type="GO" id="GO:0002058">
    <property type="term" value="F:uracil binding"/>
    <property type="evidence" value="ECO:0007669"/>
    <property type="project" value="TreeGrafter"/>
</dbReference>
<accession>A0A7J5ZAL9</accession>
<evidence type="ECO:0000313" key="20">
    <source>
        <dbReference type="Proteomes" id="UP000518266"/>
    </source>
</evidence>
<evidence type="ECO:0000256" key="12">
    <source>
        <dbReference type="ARBA" id="ARBA00023002"/>
    </source>
</evidence>
<evidence type="ECO:0000256" key="13">
    <source>
        <dbReference type="ARBA" id="ARBA00030119"/>
    </source>
</evidence>
<dbReference type="Pfam" id="PF01180">
    <property type="entry name" value="DHO_dh"/>
    <property type="match status" value="2"/>
</dbReference>
<dbReference type="SUPFAM" id="SSF51395">
    <property type="entry name" value="FMN-linked oxidoreductases"/>
    <property type="match status" value="1"/>
</dbReference>
<evidence type="ECO:0000256" key="6">
    <source>
        <dbReference type="ARBA" id="ARBA00018247"/>
    </source>
</evidence>
<comment type="cofactor">
    <cofactor evidence="1 17">
        <name>FMN</name>
        <dbReference type="ChEBI" id="CHEBI:58210"/>
    </cofactor>
</comment>
<dbReference type="InterPro" id="IPR005720">
    <property type="entry name" value="Dihydroorotate_DH_cat"/>
</dbReference>
<dbReference type="OrthoDB" id="4327079at2759"/>
<reference evidence="19 20" key="1">
    <citation type="submission" date="2020-03" db="EMBL/GenBank/DDBJ databases">
        <title>Dissostichus mawsoni Genome sequencing and assembly.</title>
        <authorList>
            <person name="Park H."/>
        </authorList>
    </citation>
    <scope>NUCLEOTIDE SEQUENCE [LARGE SCALE GENOMIC DNA]</scope>
    <source>
        <strain evidence="19">DM0001</strain>
        <tissue evidence="19">Muscle</tissue>
    </source>
</reference>
<dbReference type="InterPro" id="IPR036188">
    <property type="entry name" value="FAD/NAD-bd_sf"/>
</dbReference>
<evidence type="ECO:0000256" key="7">
    <source>
        <dbReference type="ARBA" id="ARBA00022630"/>
    </source>
</evidence>
<dbReference type="InterPro" id="IPR017900">
    <property type="entry name" value="4Fe4S_Fe_S_CS"/>
</dbReference>
<dbReference type="GO" id="GO:0050661">
    <property type="term" value="F:NADP binding"/>
    <property type="evidence" value="ECO:0007669"/>
    <property type="project" value="TreeGrafter"/>
</dbReference>
<comment type="cofactor">
    <cofactor evidence="2 17">
        <name>FAD</name>
        <dbReference type="ChEBI" id="CHEBI:57692"/>
    </cofactor>
</comment>
<keyword evidence="11 17" id="KW-0521">NADP</keyword>
<dbReference type="GO" id="GO:0017113">
    <property type="term" value="F:dihydropyrimidine dehydrogenase (NADP+) activity"/>
    <property type="evidence" value="ECO:0007669"/>
    <property type="project" value="UniProtKB-EC"/>
</dbReference>
<dbReference type="InterPro" id="IPR028261">
    <property type="entry name" value="DPD_II"/>
</dbReference>
<name>A0A7J5ZAL9_DISMA</name>
<gene>
    <name evidence="19" type="ORF">F7725_012063</name>
</gene>
<dbReference type="PANTHER" id="PTHR43073:SF2">
    <property type="entry name" value="DIHYDROPYRIMIDINE DEHYDROGENASE [NADP(+)]"/>
    <property type="match status" value="1"/>
</dbReference>
<organism evidence="19 20">
    <name type="scientific">Dissostichus mawsoni</name>
    <name type="common">Antarctic cod</name>
    <dbReference type="NCBI Taxonomy" id="36200"/>
    <lineage>
        <taxon>Eukaryota</taxon>
        <taxon>Metazoa</taxon>
        <taxon>Chordata</taxon>
        <taxon>Craniata</taxon>
        <taxon>Vertebrata</taxon>
        <taxon>Euteleostomi</taxon>
        <taxon>Actinopterygii</taxon>
        <taxon>Neopterygii</taxon>
        <taxon>Teleostei</taxon>
        <taxon>Neoteleostei</taxon>
        <taxon>Acanthomorphata</taxon>
        <taxon>Eupercaria</taxon>
        <taxon>Perciformes</taxon>
        <taxon>Notothenioidei</taxon>
        <taxon>Nototheniidae</taxon>
        <taxon>Dissostichus</taxon>
    </lineage>
</organism>
<keyword evidence="10 17" id="KW-0274">FAD</keyword>
<dbReference type="SUPFAM" id="SSF51971">
    <property type="entry name" value="Nucleotide-binding domain"/>
    <property type="match status" value="1"/>
</dbReference>
<dbReference type="CDD" id="cd02940">
    <property type="entry name" value="DHPD_FMN"/>
    <property type="match status" value="1"/>
</dbReference>
<evidence type="ECO:0000256" key="5">
    <source>
        <dbReference type="ARBA" id="ARBA00013004"/>
    </source>
</evidence>
<dbReference type="Gene3D" id="3.30.70.20">
    <property type="match status" value="2"/>
</dbReference>
<dbReference type="GO" id="GO:0051539">
    <property type="term" value="F:4 iron, 4 sulfur cluster binding"/>
    <property type="evidence" value="ECO:0007669"/>
    <property type="project" value="UniProtKB-KW"/>
</dbReference>
<keyword evidence="17" id="KW-0004">4Fe-4S</keyword>
<evidence type="ECO:0000313" key="19">
    <source>
        <dbReference type="EMBL" id="KAF3858862.1"/>
    </source>
</evidence>
<evidence type="ECO:0000256" key="16">
    <source>
        <dbReference type="ARBA" id="ARBA00049121"/>
    </source>
</evidence>
<dbReference type="FunFam" id="3.50.50.60:FF:000056">
    <property type="entry name" value="Dihydropyrimidine dehydrogenase [NADP(+)]"/>
    <property type="match status" value="1"/>
</dbReference>
<evidence type="ECO:0000256" key="1">
    <source>
        <dbReference type="ARBA" id="ARBA00001917"/>
    </source>
</evidence>
<dbReference type="UniPathway" id="UPA00131"/>
<dbReference type="GO" id="GO:0019483">
    <property type="term" value="P:beta-alanine biosynthetic process"/>
    <property type="evidence" value="ECO:0007669"/>
    <property type="project" value="UniProtKB-UniPathway"/>
</dbReference>
<proteinExistence type="inferred from homology"/>
<evidence type="ECO:0000256" key="11">
    <source>
        <dbReference type="ARBA" id="ARBA00022857"/>
    </source>
</evidence>
<dbReference type="Gene3D" id="3.20.20.70">
    <property type="entry name" value="Aldolase class I"/>
    <property type="match status" value="2"/>
</dbReference>
<dbReference type="EC" id="1.3.1.2" evidence="5 17"/>
<dbReference type="InterPro" id="IPR009051">
    <property type="entry name" value="Helical_ferredxn"/>
</dbReference>
<comment type="pathway">
    <text evidence="3 17">Amino-acid biosynthesis; beta-alanine biosynthesis.</text>
</comment>
<dbReference type="AlphaFoldDB" id="A0A7J5ZAL9"/>
<keyword evidence="20" id="KW-1185">Reference proteome</keyword>
<keyword evidence="17" id="KW-0411">Iron-sulfur</keyword>
<evidence type="ECO:0000256" key="4">
    <source>
        <dbReference type="ARBA" id="ARBA00010804"/>
    </source>
</evidence>
<feature type="domain" description="4Fe-4S ferredoxin-type" evidence="18">
    <location>
        <begin position="839"/>
        <end position="869"/>
    </location>
</feature>
<evidence type="ECO:0000256" key="15">
    <source>
        <dbReference type="ARBA" id="ARBA00047626"/>
    </source>
</evidence>
<comment type="similarity">
    <text evidence="4 17">Belongs to the dihydropyrimidine dehydrogenase family.</text>
</comment>
<dbReference type="Gene3D" id="3.50.50.60">
    <property type="entry name" value="FAD/NAD(P)-binding domain"/>
    <property type="match status" value="3"/>
</dbReference>
<dbReference type="Pfam" id="PF14691">
    <property type="entry name" value="Fer4_20"/>
    <property type="match status" value="1"/>
</dbReference>
<evidence type="ECO:0000256" key="3">
    <source>
        <dbReference type="ARBA" id="ARBA00004668"/>
    </source>
</evidence>
<comment type="function">
    <text evidence="17">Involved in pyrimidine base degradation. Catalyzes the reduction of uracil and thymine.</text>
</comment>
<evidence type="ECO:0000259" key="18">
    <source>
        <dbReference type="PROSITE" id="PS51379"/>
    </source>
</evidence>
<dbReference type="InterPro" id="IPR013785">
    <property type="entry name" value="Aldolase_TIM"/>
</dbReference>
<dbReference type="PANTHER" id="PTHR43073">
    <property type="entry name" value="DIHYDROPYRIMIDINE DEHYDROGENASE [NADP(+)]"/>
    <property type="match status" value="1"/>
</dbReference>
<protein>
    <recommendedName>
        <fullName evidence="6 17">Dihydropyrimidine dehydrogenase [NADP(+)]</fullName>
        <shortName evidence="17">DHPDHase</shortName>
        <shortName evidence="17">DPD</shortName>
        <ecNumber evidence="5 17">1.3.1.2</ecNumber>
    </recommendedName>
    <alternativeName>
        <fullName evidence="14 17">Dihydrothymine dehydrogenase</fullName>
    </alternativeName>
    <alternativeName>
        <fullName evidence="13 17">Dihydrouracil dehydrogenase</fullName>
    </alternativeName>
</protein>
<dbReference type="GO" id="GO:0006212">
    <property type="term" value="P:uracil catabolic process"/>
    <property type="evidence" value="ECO:0007669"/>
    <property type="project" value="TreeGrafter"/>
</dbReference>
<comment type="caution">
    <text evidence="19">The sequence shown here is derived from an EMBL/GenBank/DDBJ whole genome shotgun (WGS) entry which is preliminary data.</text>
</comment>